<keyword evidence="5" id="KW-0560">Oxidoreductase</keyword>
<evidence type="ECO:0000313" key="15">
    <source>
        <dbReference type="Proteomes" id="UP000274131"/>
    </source>
</evidence>
<evidence type="ECO:0000256" key="6">
    <source>
        <dbReference type="ARBA" id="ARBA00023027"/>
    </source>
</evidence>
<proteinExistence type="inferred from homology"/>
<evidence type="ECO:0000256" key="4">
    <source>
        <dbReference type="ARBA" id="ARBA00022832"/>
    </source>
</evidence>
<feature type="domain" description="3-hydroxyacyl-CoA dehydrogenase C-terminal" evidence="12">
    <location>
        <begin position="490"/>
        <end position="571"/>
    </location>
</feature>
<dbReference type="SUPFAM" id="SSF52096">
    <property type="entry name" value="ClpP/crotonase"/>
    <property type="match status" value="1"/>
</dbReference>
<reference evidence="14 15" key="2">
    <citation type="submission" date="2018-10" db="EMBL/GenBank/DDBJ databases">
        <authorList>
            <consortium name="Pathogen Informatics"/>
        </authorList>
    </citation>
    <scope>NUCLEOTIDE SEQUENCE [LARGE SCALE GENOMIC DNA]</scope>
</reference>
<evidence type="ECO:0000256" key="11">
    <source>
        <dbReference type="ARBA" id="ARBA00048361"/>
    </source>
</evidence>
<dbReference type="GO" id="GO:0070403">
    <property type="term" value="F:NAD+ binding"/>
    <property type="evidence" value="ECO:0007669"/>
    <property type="project" value="InterPro"/>
</dbReference>
<keyword evidence="9" id="KW-0511">Multifunctional enzyme</keyword>
<gene>
    <name evidence="14" type="ORF">EVEC_LOCUS9883</name>
</gene>
<dbReference type="STRING" id="51028.A0A0N4VI87"/>
<keyword evidence="6" id="KW-0520">NAD</keyword>
<dbReference type="InterPro" id="IPR006108">
    <property type="entry name" value="3HC_DH_C"/>
</dbReference>
<organism evidence="16">
    <name type="scientific">Enterobius vermicularis</name>
    <name type="common">Human pinworm</name>
    <dbReference type="NCBI Taxonomy" id="51028"/>
    <lineage>
        <taxon>Eukaryota</taxon>
        <taxon>Metazoa</taxon>
        <taxon>Ecdysozoa</taxon>
        <taxon>Nematoda</taxon>
        <taxon>Chromadorea</taxon>
        <taxon>Rhabditida</taxon>
        <taxon>Spirurina</taxon>
        <taxon>Oxyuridomorpha</taxon>
        <taxon>Oxyuroidea</taxon>
        <taxon>Oxyuridae</taxon>
        <taxon>Enterobius</taxon>
    </lineage>
</organism>
<dbReference type="InterPro" id="IPR029045">
    <property type="entry name" value="ClpP/crotonase-like_dom_sf"/>
</dbReference>
<dbReference type="InterPro" id="IPR036291">
    <property type="entry name" value="NAD(P)-bd_dom_sf"/>
</dbReference>
<dbReference type="SUPFAM" id="SSF51735">
    <property type="entry name" value="NAD(P)-binding Rossmann-fold domains"/>
    <property type="match status" value="1"/>
</dbReference>
<evidence type="ECO:0000256" key="10">
    <source>
        <dbReference type="ARBA" id="ARBA00047613"/>
    </source>
</evidence>
<keyword evidence="8" id="KW-0456">Lyase</keyword>
<evidence type="ECO:0000259" key="12">
    <source>
        <dbReference type="Pfam" id="PF00725"/>
    </source>
</evidence>
<dbReference type="SUPFAM" id="SSF48179">
    <property type="entry name" value="6-phosphogluconate dehydrogenase C-terminal domain-like"/>
    <property type="match status" value="2"/>
</dbReference>
<comment type="pathway">
    <text evidence="2">Lipid metabolism; fatty acid beta-oxidation.</text>
</comment>
<name>A0A0N4VI87_ENTVE</name>
<dbReference type="Gene3D" id="1.10.1040.50">
    <property type="match status" value="1"/>
</dbReference>
<comment type="catalytic activity">
    <reaction evidence="11">
        <text>(3S)-hydroxydecanoyl-CoA + NAD(+) = 3-oxodecanoyl-CoA + NADH + H(+)</text>
        <dbReference type="Rhea" id="RHEA:31187"/>
        <dbReference type="ChEBI" id="CHEBI:15378"/>
        <dbReference type="ChEBI" id="CHEBI:57540"/>
        <dbReference type="ChEBI" id="CHEBI:57945"/>
        <dbReference type="ChEBI" id="CHEBI:62548"/>
        <dbReference type="ChEBI" id="CHEBI:62616"/>
    </reaction>
    <physiologicalReaction direction="left-to-right" evidence="11">
        <dbReference type="Rhea" id="RHEA:31188"/>
    </physiologicalReaction>
</comment>
<dbReference type="InterPro" id="IPR001753">
    <property type="entry name" value="Enoyl-CoA_hydra/iso"/>
</dbReference>
<sequence>MEQSEKEALQRVSCVQMEKYNDVAVITLNTPGQAESLSFGKRYTICQKEFQYFQQNVLDESIGEQLKNAAETAVEDDNIVGVIIISAKPKSFVAGADINILESTDGPELFCQSRRCQDKFRKVEKSSVPVVAAVMGTCMGAGLELILSCHYRICVDTDCTVFSLPEVRLGLLPGGGGTQRLPRQVALPVALDMLLTGRSVNARRAYQIGLVEQVIDPVMLGESDIDYTASLVHLQEIAVNTLRSSPVGEMPAPYAILECVEKSMNCKGDEGYLFESTEFGRLTQTRESKALISLFHGITKCKKQRFGEAPELRYLITVTIIEPNHQLRAKANEYVEKHFLRAVEKGKILPKKANSAKRNIYIVETYEELQNANIVLVALPLDVPDERISGEIREVENRVAKTVPILIHVFGKSVKDVAGSANFPNRIVGVCYGVPYGTSKYGELIRHEKTDTASVAMAALLLRKQDLYTISSNDSNERPGHYLVHCVLSMVSTMCDEFLNRNLNNAVEIDEFSKKAGFVGGIAEMCDLIGLSAIAKASRRYLSYKNKLQFLHELVRRNRHGEAVEQGFYVYKNGEKLEKIPDESLKQSLKQAQSELEFTVTTHSTTGGPQNLLHCVTNAALHCYEQGIISSPEEGDVGCVFGVGFPPSLGGPFHYVDQYKNKIKDNIAEVTDLCELFKTHITHGDKKFYYS</sequence>
<feature type="domain" description="3-hydroxyacyl-CoA dehydrogenase NAD binding" evidence="13">
    <location>
        <begin position="316"/>
        <end position="474"/>
    </location>
</feature>
<evidence type="ECO:0000256" key="9">
    <source>
        <dbReference type="ARBA" id="ARBA00023268"/>
    </source>
</evidence>
<comment type="catalytic activity">
    <reaction evidence="1">
        <text>(3S)-hydroxyhexadecanoyl-CoA = (2E)-hexadecenoyl-CoA + H2O</text>
        <dbReference type="Rhea" id="RHEA:31163"/>
        <dbReference type="ChEBI" id="CHEBI:15377"/>
        <dbReference type="ChEBI" id="CHEBI:61526"/>
        <dbReference type="ChEBI" id="CHEBI:62613"/>
    </reaction>
    <physiologicalReaction direction="right-to-left" evidence="1">
        <dbReference type="Rhea" id="RHEA:31165"/>
    </physiologicalReaction>
</comment>
<comment type="catalytic activity">
    <reaction evidence="10">
        <text>(3S)-hydroxyhexadecanoyl-CoA + NAD(+) = 3-oxohexadecanoyl-CoA + NADH + H(+)</text>
        <dbReference type="Rhea" id="RHEA:31159"/>
        <dbReference type="ChEBI" id="CHEBI:15378"/>
        <dbReference type="ChEBI" id="CHEBI:57349"/>
        <dbReference type="ChEBI" id="CHEBI:57540"/>
        <dbReference type="ChEBI" id="CHEBI:57945"/>
        <dbReference type="ChEBI" id="CHEBI:62613"/>
    </reaction>
    <physiologicalReaction direction="left-to-right" evidence="10">
        <dbReference type="Rhea" id="RHEA:31160"/>
    </physiologicalReaction>
</comment>
<dbReference type="Pfam" id="PF00725">
    <property type="entry name" value="3HCDH"/>
    <property type="match status" value="1"/>
</dbReference>
<dbReference type="GO" id="GO:0016509">
    <property type="term" value="F:long-chain (3S)-3-hydroxyacyl-CoA dehydrogenase (NAD+) activity"/>
    <property type="evidence" value="ECO:0007669"/>
    <property type="project" value="TreeGrafter"/>
</dbReference>
<dbReference type="WBParaSite" id="EVEC_0001054001-mRNA-1">
    <property type="protein sequence ID" value="EVEC_0001054001-mRNA-1"/>
    <property type="gene ID" value="EVEC_0001054001"/>
</dbReference>
<evidence type="ECO:0000256" key="3">
    <source>
        <dbReference type="ARBA" id="ARBA00007005"/>
    </source>
</evidence>
<evidence type="ECO:0000259" key="13">
    <source>
        <dbReference type="Pfam" id="PF02737"/>
    </source>
</evidence>
<dbReference type="PANTHER" id="PTHR43612:SF3">
    <property type="entry name" value="TRIFUNCTIONAL ENZYME SUBUNIT ALPHA, MITOCHONDRIAL"/>
    <property type="match status" value="1"/>
</dbReference>
<dbReference type="Proteomes" id="UP000274131">
    <property type="component" value="Unassembled WGS sequence"/>
</dbReference>
<dbReference type="GO" id="GO:0006635">
    <property type="term" value="P:fatty acid beta-oxidation"/>
    <property type="evidence" value="ECO:0007669"/>
    <property type="project" value="UniProtKB-UniPathway"/>
</dbReference>
<evidence type="ECO:0000256" key="2">
    <source>
        <dbReference type="ARBA" id="ARBA00005005"/>
    </source>
</evidence>
<dbReference type="Gene3D" id="3.90.226.10">
    <property type="entry name" value="2-enoyl-CoA Hydratase, Chain A, domain 1"/>
    <property type="match status" value="1"/>
</dbReference>
<dbReference type="Pfam" id="PF02737">
    <property type="entry name" value="3HCDH_N"/>
    <property type="match status" value="1"/>
</dbReference>
<evidence type="ECO:0000256" key="1">
    <source>
        <dbReference type="ARBA" id="ARBA00000469"/>
    </source>
</evidence>
<evidence type="ECO:0000313" key="16">
    <source>
        <dbReference type="WBParaSite" id="EVEC_0001054001-mRNA-1"/>
    </source>
</evidence>
<dbReference type="GO" id="GO:0004300">
    <property type="term" value="F:enoyl-CoA hydratase activity"/>
    <property type="evidence" value="ECO:0007669"/>
    <property type="project" value="TreeGrafter"/>
</dbReference>
<dbReference type="PANTHER" id="PTHR43612">
    <property type="entry name" value="TRIFUNCTIONAL ENZYME SUBUNIT ALPHA"/>
    <property type="match status" value="1"/>
</dbReference>
<protein>
    <submittedName>
        <fullName evidence="16">Enoyl-CoA hydratase</fullName>
    </submittedName>
</protein>
<keyword evidence="7" id="KW-0443">Lipid metabolism</keyword>
<evidence type="ECO:0000256" key="8">
    <source>
        <dbReference type="ARBA" id="ARBA00023239"/>
    </source>
</evidence>
<dbReference type="InterPro" id="IPR050136">
    <property type="entry name" value="FA_oxidation_alpha_subunit"/>
</dbReference>
<accession>A0A0N4VI87</accession>
<dbReference type="InterPro" id="IPR008927">
    <property type="entry name" value="6-PGluconate_DH-like_C_sf"/>
</dbReference>
<dbReference type="InterPro" id="IPR006176">
    <property type="entry name" value="3-OHacyl-CoA_DH_NAD-bd"/>
</dbReference>
<keyword evidence="4" id="KW-0276">Fatty acid metabolism</keyword>
<dbReference type="Gene3D" id="3.40.50.720">
    <property type="entry name" value="NAD(P)-binding Rossmann-like Domain"/>
    <property type="match status" value="1"/>
</dbReference>
<dbReference type="UniPathway" id="UPA00659"/>
<evidence type="ECO:0000256" key="5">
    <source>
        <dbReference type="ARBA" id="ARBA00023002"/>
    </source>
</evidence>
<dbReference type="OrthoDB" id="5958943at2759"/>
<dbReference type="AlphaFoldDB" id="A0A0N4VI87"/>
<reference evidence="16" key="1">
    <citation type="submission" date="2017-02" db="UniProtKB">
        <authorList>
            <consortium name="WormBaseParasite"/>
        </authorList>
    </citation>
    <scope>IDENTIFICATION</scope>
</reference>
<evidence type="ECO:0000313" key="14">
    <source>
        <dbReference type="EMBL" id="VDD95132.1"/>
    </source>
</evidence>
<dbReference type="Pfam" id="PF00378">
    <property type="entry name" value="ECH_1"/>
    <property type="match status" value="1"/>
</dbReference>
<dbReference type="CDD" id="cd06558">
    <property type="entry name" value="crotonase-like"/>
    <property type="match status" value="1"/>
</dbReference>
<dbReference type="EMBL" id="UXUI01010359">
    <property type="protein sequence ID" value="VDD95132.1"/>
    <property type="molecule type" value="Genomic_DNA"/>
</dbReference>
<dbReference type="GO" id="GO:0016507">
    <property type="term" value="C:mitochondrial fatty acid beta-oxidation multienzyme complex"/>
    <property type="evidence" value="ECO:0007669"/>
    <property type="project" value="TreeGrafter"/>
</dbReference>
<comment type="similarity">
    <text evidence="3">In the central section; belongs to the 3-hydroxyacyl-CoA dehydrogenase family.</text>
</comment>
<evidence type="ECO:0000256" key="7">
    <source>
        <dbReference type="ARBA" id="ARBA00023098"/>
    </source>
</evidence>
<keyword evidence="15" id="KW-1185">Reference proteome</keyword>